<proteinExistence type="predicted"/>
<accession>A0A0F9M5D7</accession>
<sequence length="68" mass="8040">MKSRIKWGMLVETTPLAIKKRIFPKHRKGICLGTAYGRFRANTLRIVVVCEGQVTPRKYHHSFWKNRK</sequence>
<gene>
    <name evidence="1" type="ORF">LCGC14_1426340</name>
</gene>
<comment type="caution">
    <text evidence="1">The sequence shown here is derived from an EMBL/GenBank/DDBJ whole genome shotgun (WGS) entry which is preliminary data.</text>
</comment>
<protein>
    <submittedName>
        <fullName evidence="1">Uncharacterized protein</fullName>
    </submittedName>
</protein>
<reference evidence="1" key="1">
    <citation type="journal article" date="2015" name="Nature">
        <title>Complex archaea that bridge the gap between prokaryotes and eukaryotes.</title>
        <authorList>
            <person name="Spang A."/>
            <person name="Saw J.H."/>
            <person name="Jorgensen S.L."/>
            <person name="Zaremba-Niedzwiedzka K."/>
            <person name="Martijn J."/>
            <person name="Lind A.E."/>
            <person name="van Eijk R."/>
            <person name="Schleper C."/>
            <person name="Guy L."/>
            <person name="Ettema T.J."/>
        </authorList>
    </citation>
    <scope>NUCLEOTIDE SEQUENCE</scope>
</reference>
<dbReference type="AlphaFoldDB" id="A0A0F9M5D7"/>
<dbReference type="EMBL" id="LAZR01009564">
    <property type="protein sequence ID" value="KKM71850.1"/>
    <property type="molecule type" value="Genomic_DNA"/>
</dbReference>
<evidence type="ECO:0000313" key="1">
    <source>
        <dbReference type="EMBL" id="KKM71850.1"/>
    </source>
</evidence>
<organism evidence="1">
    <name type="scientific">marine sediment metagenome</name>
    <dbReference type="NCBI Taxonomy" id="412755"/>
    <lineage>
        <taxon>unclassified sequences</taxon>
        <taxon>metagenomes</taxon>
        <taxon>ecological metagenomes</taxon>
    </lineage>
</organism>
<name>A0A0F9M5D7_9ZZZZ</name>